<feature type="non-terminal residue" evidence="1">
    <location>
        <position position="1"/>
    </location>
</feature>
<evidence type="ECO:0000313" key="1">
    <source>
        <dbReference type="EMBL" id="GIL51014.1"/>
    </source>
</evidence>
<proteinExistence type="predicted"/>
<organism evidence="1 2">
    <name type="scientific">Volvox africanus</name>
    <dbReference type="NCBI Taxonomy" id="51714"/>
    <lineage>
        <taxon>Eukaryota</taxon>
        <taxon>Viridiplantae</taxon>
        <taxon>Chlorophyta</taxon>
        <taxon>core chlorophytes</taxon>
        <taxon>Chlorophyceae</taxon>
        <taxon>CS clade</taxon>
        <taxon>Chlamydomonadales</taxon>
        <taxon>Volvocaceae</taxon>
        <taxon>Volvox</taxon>
    </lineage>
</organism>
<evidence type="ECO:0000313" key="2">
    <source>
        <dbReference type="Proteomes" id="UP000747399"/>
    </source>
</evidence>
<reference evidence="1" key="1">
    <citation type="journal article" date="2021" name="Proc. Natl. Acad. Sci. U.S.A.">
        <title>Three genomes in the algal genus Volvox reveal the fate of a haploid sex-determining region after a transition to homothallism.</title>
        <authorList>
            <person name="Yamamoto K."/>
            <person name="Hamaji T."/>
            <person name="Kawai-Toyooka H."/>
            <person name="Matsuzaki R."/>
            <person name="Takahashi F."/>
            <person name="Nishimura Y."/>
            <person name="Kawachi M."/>
            <person name="Noguchi H."/>
            <person name="Minakuchi Y."/>
            <person name="Umen J.G."/>
            <person name="Toyoda A."/>
            <person name="Nozaki H."/>
        </authorList>
    </citation>
    <scope>NUCLEOTIDE SEQUENCE</scope>
    <source>
        <strain evidence="1">NIES-3780</strain>
    </source>
</reference>
<name>A0A8J4AZI6_9CHLO</name>
<gene>
    <name evidence="1" type="ORF">Vafri_6971</name>
</gene>
<protein>
    <submittedName>
        <fullName evidence="1">Uncharacterized protein</fullName>
    </submittedName>
</protein>
<comment type="caution">
    <text evidence="1">The sequence shown here is derived from an EMBL/GenBank/DDBJ whole genome shotgun (WGS) entry which is preliminary data.</text>
</comment>
<keyword evidence="2" id="KW-1185">Reference proteome</keyword>
<dbReference type="Proteomes" id="UP000747399">
    <property type="component" value="Unassembled WGS sequence"/>
</dbReference>
<accession>A0A8J4AZI6</accession>
<dbReference type="EMBL" id="BNCO01000010">
    <property type="protein sequence ID" value="GIL51014.1"/>
    <property type="molecule type" value="Genomic_DNA"/>
</dbReference>
<sequence length="736" mass="78862">YHICYTNGIYIYRDTLHYCYLRPFSLSIHRPLDFSPHLASPRSHLPHYSDFYLISLNVTLYTPAHSVAEAPAMALTMFSPRRCCPLHCNSRGSPVILCLAGVQSSKAKDAKRSIPRTERTSRPGSLPVFEKVTSLSVSSSTSPAGISPALPAVPLELELQGLSPLDAQKRLTERVKAARTVQDFAAIIAAGGRLIDAICLVAILSSLPRAVQLSAVPVVTMAASQPVVPAGLPQPSPLPAGNAVGAAAAAAAPVAILAGGAGTQRSTLQLSDQETRELAGLVSGLGALVRVRLREFDSNGLVTVTVGLAKLSSYVPVEPAVFRTILTHLEPRLPGLATKALANLMWALATAGVQPCGSWLSGFYTSLERQLESFSGSDLANLMWGLAKLDLMPEVWLMDQLLASCLAQLRRSHNVADGATLLTCLARYYCAYNYRLGDEALAAFLGAMQPGLRAGAPGDLVAVVHSVVCMSHMPGRGFMLDLYAVLKDRLTCEPTLSYADFSRLLWSLSRVDCTPPRSWLREFVEVSAPKLAYLRPRALSELVWALACWDAKPSARFLDEYFRASRRRLSDYPPAQIVDTLSALAKLGCHAPAPWLGEMLTSFCASLPEARAHELVSLLESVVAVTDDRQWLAAPPQRAALQLLADTAASRFDAFDACSHARLVLALARANCCPGAAWLSEQQASLASAWSAEGGQSGGGMPAGIDTATAAGLREAYSQWEVELEPVLAAELEGRA</sequence>
<dbReference type="AlphaFoldDB" id="A0A8J4AZI6"/>